<evidence type="ECO:0000313" key="3">
    <source>
        <dbReference type="Proteomes" id="UP000238220"/>
    </source>
</evidence>
<evidence type="ECO:0008006" key="4">
    <source>
        <dbReference type="Google" id="ProtNLM"/>
    </source>
</evidence>
<proteinExistence type="predicted"/>
<evidence type="ECO:0000256" key="1">
    <source>
        <dbReference type="ARBA" id="ARBA00022763"/>
    </source>
</evidence>
<dbReference type="NCBIfam" id="NF033429">
    <property type="entry name" value="ImuA_translesion"/>
    <property type="match status" value="1"/>
</dbReference>
<dbReference type="Proteomes" id="UP000238220">
    <property type="component" value="Unassembled WGS sequence"/>
</dbReference>
<dbReference type="InterPro" id="IPR047610">
    <property type="entry name" value="ImuA_translesion"/>
</dbReference>
<comment type="caution">
    <text evidence="2">The sequence shown here is derived from an EMBL/GenBank/DDBJ whole genome shotgun (WGS) entry which is preliminary data.</text>
</comment>
<dbReference type="InterPro" id="IPR050356">
    <property type="entry name" value="SulA_CellDiv_inhibitor"/>
</dbReference>
<dbReference type="Gene3D" id="3.40.50.300">
    <property type="entry name" value="P-loop containing nucleotide triphosphate hydrolases"/>
    <property type="match status" value="1"/>
</dbReference>
<dbReference type="PANTHER" id="PTHR35369">
    <property type="entry name" value="BLR3025 PROTEIN-RELATED"/>
    <property type="match status" value="1"/>
</dbReference>
<dbReference type="InterPro" id="IPR017166">
    <property type="entry name" value="UCP037290"/>
</dbReference>
<gene>
    <name evidence="2" type="ORF">C3942_13010</name>
</gene>
<sequence length="225" mass="24040">MNPRLDPLRQVRGVWVGVENAPVPAVASGHLALDRQLPGHGWPRGSLVEILTAAPGIGEVSLLLPALRRLAQEKRVAFVQPPFVPYAPSLAQSGLPLERVAWIDAAGDEAQWAAEQSLRSGAVSAVLYWGASVDPLDLRRLQLAAEASQALLFLFRPMSALAAPSTAAVRMALNPQNGKLRIDLLKARGGRPGVLQVDPFRRTAPPRASDFLAPATSPVRRAALT</sequence>
<dbReference type="SUPFAM" id="SSF52540">
    <property type="entry name" value="P-loop containing nucleoside triphosphate hydrolases"/>
    <property type="match status" value="1"/>
</dbReference>
<keyword evidence="1" id="KW-0227">DNA damage</keyword>
<dbReference type="GO" id="GO:0006281">
    <property type="term" value="P:DNA repair"/>
    <property type="evidence" value="ECO:0007669"/>
    <property type="project" value="TreeGrafter"/>
</dbReference>
<dbReference type="InterPro" id="IPR027417">
    <property type="entry name" value="P-loop_NTPase"/>
</dbReference>
<dbReference type="OrthoDB" id="9811176at2"/>
<dbReference type="EMBL" id="PSNW01000006">
    <property type="protein sequence ID" value="PPE73706.1"/>
    <property type="molecule type" value="Genomic_DNA"/>
</dbReference>
<dbReference type="AlphaFoldDB" id="A0A2S5TFE9"/>
<dbReference type="PANTHER" id="PTHR35369:SF3">
    <property type="entry name" value="TRANSLESION DNA SYNTHESIS-ASSOCIATED PROTEIN IMUA"/>
    <property type="match status" value="1"/>
</dbReference>
<organism evidence="2 3">
    <name type="scientific">Solimonas fluminis</name>
    <dbReference type="NCBI Taxonomy" id="2086571"/>
    <lineage>
        <taxon>Bacteria</taxon>
        <taxon>Pseudomonadati</taxon>
        <taxon>Pseudomonadota</taxon>
        <taxon>Gammaproteobacteria</taxon>
        <taxon>Nevskiales</taxon>
        <taxon>Nevskiaceae</taxon>
        <taxon>Solimonas</taxon>
    </lineage>
</organism>
<keyword evidence="3" id="KW-1185">Reference proteome</keyword>
<name>A0A2S5TFE9_9GAMM</name>
<accession>A0A2S5TFE9</accession>
<dbReference type="PIRSF" id="PIRSF037290">
    <property type="entry name" value="UCP037290"/>
    <property type="match status" value="1"/>
</dbReference>
<evidence type="ECO:0000313" key="2">
    <source>
        <dbReference type="EMBL" id="PPE73706.1"/>
    </source>
</evidence>
<protein>
    <recommendedName>
        <fullName evidence="4">Translesion DNA synthesis-associated protein ImuA</fullName>
    </recommendedName>
</protein>
<dbReference type="RefSeq" id="WP_104230767.1">
    <property type="nucleotide sequence ID" value="NZ_PSNW01000006.1"/>
</dbReference>
<reference evidence="2 3" key="1">
    <citation type="submission" date="2018-02" db="EMBL/GenBank/DDBJ databases">
        <title>Genome sequencing of Solimonas sp. HR-BB.</title>
        <authorList>
            <person name="Lee Y."/>
            <person name="Jeon C.O."/>
        </authorList>
    </citation>
    <scope>NUCLEOTIDE SEQUENCE [LARGE SCALE GENOMIC DNA]</scope>
    <source>
        <strain evidence="2 3">HR-BB</strain>
    </source>
</reference>